<evidence type="ECO:0000313" key="8">
    <source>
        <dbReference type="EMBL" id="OOF98983.1"/>
    </source>
</evidence>
<dbReference type="OrthoDB" id="6428749at2759"/>
<name>A0A1R3RWX5_ASPC5</name>
<dbReference type="AlphaFoldDB" id="A0A1R3RWX5"/>
<dbReference type="PANTHER" id="PTHR46072">
    <property type="entry name" value="AMIDASE-RELATED-RELATED"/>
    <property type="match status" value="1"/>
</dbReference>
<comment type="catalytic activity">
    <reaction evidence="1">
        <text>a monocarboxylic acid amide + H2O = a monocarboxylate + NH4(+)</text>
        <dbReference type="Rhea" id="RHEA:12020"/>
        <dbReference type="ChEBI" id="CHEBI:15377"/>
        <dbReference type="ChEBI" id="CHEBI:28938"/>
        <dbReference type="ChEBI" id="CHEBI:35757"/>
        <dbReference type="ChEBI" id="CHEBI:83628"/>
        <dbReference type="EC" id="3.5.1.4"/>
    </reaction>
</comment>
<dbReference type="EMBL" id="KV907495">
    <property type="protein sequence ID" value="OOF98983.1"/>
    <property type="molecule type" value="Genomic_DNA"/>
</dbReference>
<feature type="domain" description="Amidase" evidence="7">
    <location>
        <begin position="75"/>
        <end position="547"/>
    </location>
</feature>
<organism evidence="8 9">
    <name type="scientific">Aspergillus carbonarius (strain ITEM 5010)</name>
    <dbReference type="NCBI Taxonomy" id="602072"/>
    <lineage>
        <taxon>Eukaryota</taxon>
        <taxon>Fungi</taxon>
        <taxon>Dikarya</taxon>
        <taxon>Ascomycota</taxon>
        <taxon>Pezizomycotina</taxon>
        <taxon>Eurotiomycetes</taxon>
        <taxon>Eurotiomycetidae</taxon>
        <taxon>Eurotiales</taxon>
        <taxon>Aspergillaceae</taxon>
        <taxon>Aspergillus</taxon>
        <taxon>Aspergillus subgen. Circumdati</taxon>
    </lineage>
</organism>
<dbReference type="PANTHER" id="PTHR46072:SF7">
    <property type="entry name" value="AMIDASE"/>
    <property type="match status" value="1"/>
</dbReference>
<feature type="binding site" evidence="6">
    <location>
        <begin position="236"/>
        <end position="239"/>
    </location>
    <ligand>
        <name>substrate</name>
    </ligand>
</feature>
<dbReference type="EC" id="3.5.1.4" evidence="3"/>
<feature type="active site" description="Charge relay system" evidence="5">
    <location>
        <position position="131"/>
    </location>
</feature>
<dbReference type="Pfam" id="PF01425">
    <property type="entry name" value="Amidase"/>
    <property type="match status" value="1"/>
</dbReference>
<evidence type="ECO:0000256" key="6">
    <source>
        <dbReference type="PIRSR" id="PIRSR001221-2"/>
    </source>
</evidence>
<dbReference type="InterPro" id="IPR020556">
    <property type="entry name" value="Amidase_CS"/>
</dbReference>
<gene>
    <name evidence="8" type="ORF">ASPCADRAFT_513107</name>
</gene>
<feature type="binding site" evidence="6">
    <location>
        <position position="215"/>
    </location>
    <ligand>
        <name>substrate</name>
    </ligand>
</feature>
<dbReference type="PIRSF" id="PIRSF001221">
    <property type="entry name" value="Amidase_fungi"/>
    <property type="match status" value="1"/>
</dbReference>
<evidence type="ECO:0000256" key="1">
    <source>
        <dbReference type="ARBA" id="ARBA00001311"/>
    </source>
</evidence>
<dbReference type="VEuPathDB" id="FungiDB:ASPCADRAFT_513107"/>
<dbReference type="InterPro" id="IPR036928">
    <property type="entry name" value="AS_sf"/>
</dbReference>
<feature type="active site" description="Charge relay system" evidence="5">
    <location>
        <position position="215"/>
    </location>
</feature>
<keyword evidence="9" id="KW-1185">Reference proteome</keyword>
<dbReference type="InterPro" id="IPR023631">
    <property type="entry name" value="Amidase_dom"/>
</dbReference>
<feature type="active site" description="Acyl-ester intermediate" evidence="5">
    <location>
        <position position="239"/>
    </location>
</feature>
<evidence type="ECO:0000256" key="4">
    <source>
        <dbReference type="ARBA" id="ARBA00022801"/>
    </source>
</evidence>
<comment type="similarity">
    <text evidence="2">Belongs to the amidase family.</text>
</comment>
<feature type="binding site" evidence="6">
    <location>
        <position position="189"/>
    </location>
    <ligand>
        <name>substrate</name>
    </ligand>
</feature>
<evidence type="ECO:0000313" key="9">
    <source>
        <dbReference type="Proteomes" id="UP000188318"/>
    </source>
</evidence>
<evidence type="ECO:0000256" key="5">
    <source>
        <dbReference type="PIRSR" id="PIRSR001221-1"/>
    </source>
</evidence>
<evidence type="ECO:0000256" key="3">
    <source>
        <dbReference type="ARBA" id="ARBA00012922"/>
    </source>
</evidence>
<sequence length="570" mass="62288">MDADMSAWQKAAQAKRQAILQAIPPKWRVQQQNLPVDVTGTYIRGFLNPREIEITEADAVLITTQTASGKWSAVEVTEAFCHRAAIAHQLVNCLHEFFFEDALGVAKELDDHLAATGKPKGPLHGLPVSLKDQFHIKGVDTTMGYVGWIGTFQGQKDDPRARVAESELVRELRDLGAVLFCKTSVPLTLMAGETANNIIGYTWNPHNRQLSSGGSSGGEGALLALRGSPAGFGTDIGGSVRIPAAFNGVFGLRPSAGRMPYEGAANSIDGQNTLLSVIGPMATSVGSLKLLFKAVLSQKPWLYDPLALPLPWRYDIEKETQKLIEASARDPSVLAFGIVHHDGVVRPHPPVKEAMIFIKHILKDKGHKVMDWDPQLCKEGQEIADKAYAMDGGEDLLSHMTLSGEPQPPQSFIGKSKHLSAREVAALNVQKRQYMKKYMDYWNSTSDLKATGKPVDAIICPTAPYAAVIPGKFRHAGYTTFINTLDYTSAVIPITSADKGIHRVESPPQFLSEVDQKVYAEYNAEIYDGAPVGIQLIGRRYEEEKILTLAEYITECIKLYSGEGLVQLAA</sequence>
<dbReference type="GO" id="GO:0004040">
    <property type="term" value="F:amidase activity"/>
    <property type="evidence" value="ECO:0007669"/>
    <property type="project" value="UniProtKB-EC"/>
</dbReference>
<proteinExistence type="inferred from homology"/>
<evidence type="ECO:0000259" key="7">
    <source>
        <dbReference type="Pfam" id="PF01425"/>
    </source>
</evidence>
<accession>A0A1R3RWX5</accession>
<dbReference type="Proteomes" id="UP000188318">
    <property type="component" value="Unassembled WGS sequence"/>
</dbReference>
<protein>
    <recommendedName>
        <fullName evidence="3">amidase</fullName>
        <ecNumber evidence="3">3.5.1.4</ecNumber>
    </recommendedName>
</protein>
<dbReference type="STRING" id="602072.A0A1R3RWX5"/>
<dbReference type="PROSITE" id="PS00571">
    <property type="entry name" value="AMIDASES"/>
    <property type="match status" value="1"/>
</dbReference>
<dbReference type="Gene3D" id="3.90.1300.10">
    <property type="entry name" value="Amidase signature (AS) domain"/>
    <property type="match status" value="1"/>
</dbReference>
<dbReference type="OMA" id="HEVFFDQ"/>
<reference evidence="9" key="1">
    <citation type="journal article" date="2017" name="Genome Biol.">
        <title>Comparative genomics reveals high biological diversity and specific adaptations in the industrially and medically important fungal genus Aspergillus.</title>
        <authorList>
            <person name="de Vries R.P."/>
            <person name="Riley R."/>
            <person name="Wiebenga A."/>
            <person name="Aguilar-Osorio G."/>
            <person name="Amillis S."/>
            <person name="Uchima C.A."/>
            <person name="Anderluh G."/>
            <person name="Asadollahi M."/>
            <person name="Askin M."/>
            <person name="Barry K."/>
            <person name="Battaglia E."/>
            <person name="Bayram O."/>
            <person name="Benocci T."/>
            <person name="Braus-Stromeyer S.A."/>
            <person name="Caldana C."/>
            <person name="Canovas D."/>
            <person name="Cerqueira G.C."/>
            <person name="Chen F."/>
            <person name="Chen W."/>
            <person name="Choi C."/>
            <person name="Clum A."/>
            <person name="Dos Santos R.A."/>
            <person name="Damasio A.R."/>
            <person name="Diallinas G."/>
            <person name="Emri T."/>
            <person name="Fekete E."/>
            <person name="Flipphi M."/>
            <person name="Freyberg S."/>
            <person name="Gallo A."/>
            <person name="Gournas C."/>
            <person name="Habgood R."/>
            <person name="Hainaut M."/>
            <person name="Harispe M.L."/>
            <person name="Henrissat B."/>
            <person name="Hilden K.S."/>
            <person name="Hope R."/>
            <person name="Hossain A."/>
            <person name="Karabika E."/>
            <person name="Karaffa L."/>
            <person name="Karanyi Z."/>
            <person name="Krasevec N."/>
            <person name="Kuo A."/>
            <person name="Kusch H."/>
            <person name="LaButti K."/>
            <person name="Lagendijk E.L."/>
            <person name="Lapidus A."/>
            <person name="Levasseur A."/>
            <person name="Lindquist E."/>
            <person name="Lipzen A."/>
            <person name="Logrieco A.F."/>
            <person name="MacCabe A."/>
            <person name="Maekelae M.R."/>
            <person name="Malavazi I."/>
            <person name="Melin P."/>
            <person name="Meyer V."/>
            <person name="Mielnichuk N."/>
            <person name="Miskei M."/>
            <person name="Molnar A.P."/>
            <person name="Mule G."/>
            <person name="Ngan C.Y."/>
            <person name="Orejas M."/>
            <person name="Orosz E."/>
            <person name="Ouedraogo J.P."/>
            <person name="Overkamp K.M."/>
            <person name="Park H.-S."/>
            <person name="Perrone G."/>
            <person name="Piumi F."/>
            <person name="Punt P.J."/>
            <person name="Ram A.F."/>
            <person name="Ramon A."/>
            <person name="Rauscher S."/>
            <person name="Record E."/>
            <person name="Riano-Pachon D.M."/>
            <person name="Robert V."/>
            <person name="Roehrig J."/>
            <person name="Ruller R."/>
            <person name="Salamov A."/>
            <person name="Salih N.S."/>
            <person name="Samson R.A."/>
            <person name="Sandor E."/>
            <person name="Sanguinetti M."/>
            <person name="Schuetze T."/>
            <person name="Sepcic K."/>
            <person name="Shelest E."/>
            <person name="Sherlock G."/>
            <person name="Sophianopoulou V."/>
            <person name="Squina F.M."/>
            <person name="Sun H."/>
            <person name="Susca A."/>
            <person name="Todd R.B."/>
            <person name="Tsang A."/>
            <person name="Unkles S.E."/>
            <person name="van de Wiele N."/>
            <person name="van Rossen-Uffink D."/>
            <person name="Oliveira J.V."/>
            <person name="Vesth T.C."/>
            <person name="Visser J."/>
            <person name="Yu J.-H."/>
            <person name="Zhou M."/>
            <person name="Andersen M.R."/>
            <person name="Archer D.B."/>
            <person name="Baker S.E."/>
            <person name="Benoit I."/>
            <person name="Brakhage A.A."/>
            <person name="Braus G.H."/>
            <person name="Fischer R."/>
            <person name="Frisvad J.C."/>
            <person name="Goldman G.H."/>
            <person name="Houbraken J."/>
            <person name="Oakley B."/>
            <person name="Pocsi I."/>
            <person name="Scazzocchio C."/>
            <person name="Seiboth B."/>
            <person name="vanKuyk P.A."/>
            <person name="Wortman J."/>
            <person name="Dyer P.S."/>
            <person name="Grigoriev I.V."/>
        </authorList>
    </citation>
    <scope>NUCLEOTIDE SEQUENCE [LARGE SCALE GENOMIC DNA]</scope>
    <source>
        <strain evidence="9">ITEM 5010</strain>
    </source>
</reference>
<evidence type="ECO:0000256" key="2">
    <source>
        <dbReference type="ARBA" id="ARBA00009199"/>
    </source>
</evidence>
<keyword evidence="4" id="KW-0378">Hydrolase</keyword>
<dbReference type="SUPFAM" id="SSF75304">
    <property type="entry name" value="Amidase signature (AS) enzymes"/>
    <property type="match status" value="1"/>
</dbReference>